<dbReference type="PROSITE" id="PS00181">
    <property type="entry name" value="GLNA_ATP"/>
    <property type="match status" value="1"/>
</dbReference>
<dbReference type="EMBL" id="FMHG01000001">
    <property type="protein sequence ID" value="SCJ64040.1"/>
    <property type="molecule type" value="Genomic_DNA"/>
</dbReference>
<dbReference type="InterPro" id="IPR022147">
    <property type="entry name" value="GSIII_N"/>
</dbReference>
<dbReference type="PANTHER" id="PTHR42974">
    <property type="entry name" value="GLUTAMINE SYNTHETASE"/>
    <property type="match status" value="1"/>
</dbReference>
<evidence type="ECO:0000256" key="1">
    <source>
        <dbReference type="PROSITE-ProRule" id="PRU01330"/>
    </source>
</evidence>
<dbReference type="PROSITE" id="PS51986">
    <property type="entry name" value="GS_BETA_GRASP"/>
    <property type="match status" value="1"/>
</dbReference>
<gene>
    <name evidence="5" type="primary">glnA_1</name>
    <name evidence="5" type="ORF">SAMEA3545359_01196</name>
</gene>
<name>A0A1C6I3A9_9FIRM</name>
<dbReference type="PANTHER" id="PTHR42974:SF1">
    <property type="entry name" value="TYPE-3 GLUTAMINE SYNTHETASE"/>
    <property type="match status" value="1"/>
</dbReference>
<evidence type="ECO:0000259" key="4">
    <source>
        <dbReference type="PROSITE" id="PS51987"/>
    </source>
</evidence>
<feature type="domain" description="GS catalytic" evidence="4">
    <location>
        <begin position="166"/>
        <end position="597"/>
    </location>
</feature>
<dbReference type="GO" id="GO:0006542">
    <property type="term" value="P:glutamine biosynthetic process"/>
    <property type="evidence" value="ECO:0007669"/>
    <property type="project" value="InterPro"/>
</dbReference>
<dbReference type="EC" id="6.3.1.2" evidence="5"/>
<dbReference type="InterPro" id="IPR027303">
    <property type="entry name" value="Gln_synth_gly_rich_site"/>
</dbReference>
<feature type="domain" description="GS beta-grasp" evidence="3">
    <location>
        <begin position="68"/>
        <end position="161"/>
    </location>
</feature>
<dbReference type="InterPro" id="IPR008146">
    <property type="entry name" value="Gln_synth_cat_dom"/>
</dbReference>
<accession>A0A1C6I3A9</accession>
<dbReference type="InterPro" id="IPR008147">
    <property type="entry name" value="Gln_synt_N"/>
</dbReference>
<evidence type="ECO:0000313" key="5">
    <source>
        <dbReference type="EMBL" id="SCJ64040.1"/>
    </source>
</evidence>
<sequence>MRNDQPSAYPIDFFGENVFDDETMQRYIPFESYRQLKEVIEQGGQLHSSLADVVAEGMKEWAIAKGATHYTHWFQPLNGFTAEKHESFISPTEGGGVITAFSGKMLIKGESDASSFPSGGLRATFEARGYTMWDCTSPVFLKEDKSGVTLCIPTAFCSYTGEALDEKTPLLRSLVAVDEQARKVLTLFGHLDTRRVSPSVGAEQEYFLIDRSHLKKRLDLKFTGRTLFGARPPKCQELEDHYYGNLNEKISSFMKELDYELWKVGVTAKTKHNEAAPSQHELAPVFSAVNIAADQNQIIMETLHKVAARHDLCCLLHEKPFDYINGSGKHNNWSLSTDDGQNLFEPGNTPYENMQFLLMLSAVIKAVDEYSGLLRLATASYTNDCRLGGYEAPPAIISMFLGSDIQRILETIASGDQKPEGYQRKVMDMGVGTLPKLHVDSSDRNRTSPFAFTGNKFEFRMLGSSMSISWVNTVLNTITADVLSEIYDRLRACKDFDLEVNAIIREIYQDHGRIIFNGNGYAGDWESEARRRGLPVVPDTVSAAEVLKSSAVIDMFAKFSVHSKEELMARYEIILETYSKKAAIEAKTMLTMCRRQILPAVRAYLAQQSRQLADTQSAGLDVDYLRVHVDEIAALVRSLIAQTDALAAVTAGIGDYCDPATATYCRDALLPAMRQLRHTADCLEEKVDARFWPIPTYDEILFDEQG</sequence>
<organism evidence="5">
    <name type="scientific">uncultured Anaerotruncus sp</name>
    <dbReference type="NCBI Taxonomy" id="905011"/>
    <lineage>
        <taxon>Bacteria</taxon>
        <taxon>Bacillati</taxon>
        <taxon>Bacillota</taxon>
        <taxon>Clostridia</taxon>
        <taxon>Eubacteriales</taxon>
        <taxon>Oscillospiraceae</taxon>
        <taxon>Anaerotruncus</taxon>
        <taxon>environmental samples</taxon>
    </lineage>
</organism>
<keyword evidence="5" id="KW-0436">Ligase</keyword>
<dbReference type="Pfam" id="PF18318">
    <property type="entry name" value="Gln-synt_C-ter"/>
    <property type="match status" value="1"/>
</dbReference>
<dbReference type="SUPFAM" id="SSF55931">
    <property type="entry name" value="Glutamine synthetase/guanido kinase"/>
    <property type="match status" value="1"/>
</dbReference>
<evidence type="ECO:0000259" key="3">
    <source>
        <dbReference type="PROSITE" id="PS51986"/>
    </source>
</evidence>
<reference evidence="5" key="1">
    <citation type="submission" date="2015-09" db="EMBL/GenBank/DDBJ databases">
        <authorList>
            <consortium name="Pathogen Informatics"/>
        </authorList>
    </citation>
    <scope>NUCLEOTIDE SEQUENCE</scope>
    <source>
        <strain evidence="5">2789STDY5834896</strain>
    </source>
</reference>
<dbReference type="AlphaFoldDB" id="A0A1C6I3A9"/>
<dbReference type="Pfam" id="PF12437">
    <property type="entry name" value="GSIII_N"/>
    <property type="match status" value="1"/>
</dbReference>
<dbReference type="SMART" id="SM01230">
    <property type="entry name" value="Gln-synt_C"/>
    <property type="match status" value="1"/>
</dbReference>
<dbReference type="Gene3D" id="3.30.590.10">
    <property type="entry name" value="Glutamine synthetase/guanido kinase, catalytic domain"/>
    <property type="match status" value="1"/>
</dbReference>
<dbReference type="InterPro" id="IPR014746">
    <property type="entry name" value="Gln_synth/guanido_kin_cat_dom"/>
</dbReference>
<dbReference type="Pfam" id="PF00120">
    <property type="entry name" value="Gln-synt_C"/>
    <property type="match status" value="1"/>
</dbReference>
<dbReference type="GO" id="GO:0004356">
    <property type="term" value="F:glutamine synthetase activity"/>
    <property type="evidence" value="ECO:0007669"/>
    <property type="project" value="UniProtKB-EC"/>
</dbReference>
<dbReference type="InterPro" id="IPR052725">
    <property type="entry name" value="GS_Type-3"/>
</dbReference>
<evidence type="ECO:0000256" key="2">
    <source>
        <dbReference type="RuleBase" id="RU000384"/>
    </source>
</evidence>
<dbReference type="Gene3D" id="1.20.120.1560">
    <property type="match status" value="1"/>
</dbReference>
<protein>
    <submittedName>
        <fullName evidence="5">Glutamine synthetase</fullName>
        <ecNumber evidence="5">6.3.1.2</ecNumber>
    </submittedName>
</protein>
<comment type="similarity">
    <text evidence="1 2">Belongs to the glutamine synthetase family.</text>
</comment>
<dbReference type="PROSITE" id="PS51987">
    <property type="entry name" value="GS_CATALYTIC"/>
    <property type="match status" value="1"/>
</dbReference>
<dbReference type="InterPro" id="IPR040577">
    <property type="entry name" value="Gln-synt_C"/>
</dbReference>
<proteinExistence type="inferred from homology"/>